<feature type="transmembrane region" description="Helical" evidence="1">
    <location>
        <begin position="23"/>
        <end position="41"/>
    </location>
</feature>
<evidence type="ECO:0000313" key="2">
    <source>
        <dbReference type="EMBL" id="CAH2399423.1"/>
    </source>
</evidence>
<reference evidence="2" key="1">
    <citation type="submission" date="2022-03" db="EMBL/GenBank/DDBJ databases">
        <authorList>
            <person name="Brunel B."/>
        </authorList>
    </citation>
    <scope>NUCLEOTIDE SEQUENCE</scope>
    <source>
        <strain evidence="2">STM4922sample</strain>
    </source>
</reference>
<keyword evidence="1" id="KW-0812">Transmembrane</keyword>
<protein>
    <submittedName>
        <fullName evidence="2">Uncharacterized protein</fullName>
    </submittedName>
</protein>
<evidence type="ECO:0000256" key="1">
    <source>
        <dbReference type="SAM" id="Phobius"/>
    </source>
</evidence>
<gene>
    <name evidence="2" type="ORF">MES4922_210257</name>
</gene>
<sequence length="55" mass="6343">MIRPPRRQGEYADREIDCQEASIFYYVVIALVLELIAGHYLKKIGAELKAHRKGI</sequence>
<comment type="caution">
    <text evidence="2">The sequence shown here is derived from an EMBL/GenBank/DDBJ whole genome shotgun (WGS) entry which is preliminary data.</text>
</comment>
<dbReference type="EMBL" id="CAKXZS010000014">
    <property type="protein sequence ID" value="CAH2399423.1"/>
    <property type="molecule type" value="Genomic_DNA"/>
</dbReference>
<dbReference type="RefSeq" id="WP_254025055.1">
    <property type="nucleotide sequence ID" value="NZ_CAKXZS010000014.1"/>
</dbReference>
<dbReference type="Proteomes" id="UP001152604">
    <property type="component" value="Unassembled WGS sequence"/>
</dbReference>
<keyword evidence="1" id="KW-1133">Transmembrane helix</keyword>
<proteinExistence type="predicted"/>
<keyword evidence="1" id="KW-0472">Membrane</keyword>
<organism evidence="2 3">
    <name type="scientific">Mesorhizobium ventifaucium</name>
    <dbReference type="NCBI Taxonomy" id="666020"/>
    <lineage>
        <taxon>Bacteria</taxon>
        <taxon>Pseudomonadati</taxon>
        <taxon>Pseudomonadota</taxon>
        <taxon>Alphaproteobacteria</taxon>
        <taxon>Hyphomicrobiales</taxon>
        <taxon>Phyllobacteriaceae</taxon>
        <taxon>Mesorhizobium</taxon>
    </lineage>
</organism>
<accession>A0ABN8JMY2</accession>
<keyword evidence="3" id="KW-1185">Reference proteome</keyword>
<name>A0ABN8JMY2_9HYPH</name>
<evidence type="ECO:0000313" key="3">
    <source>
        <dbReference type="Proteomes" id="UP001152604"/>
    </source>
</evidence>